<dbReference type="STRING" id="48709.A0A1D2NKC8"/>
<feature type="region of interest" description="Disordered" evidence="8">
    <location>
        <begin position="291"/>
        <end position="440"/>
    </location>
</feature>
<feature type="transmembrane region" description="Helical" evidence="9">
    <location>
        <begin position="230"/>
        <end position="253"/>
    </location>
</feature>
<feature type="compositionally biased region" description="Acidic residues" evidence="8">
    <location>
        <begin position="364"/>
        <end position="381"/>
    </location>
</feature>
<dbReference type="Pfam" id="PF06775">
    <property type="entry name" value="Seipin"/>
    <property type="match status" value="1"/>
</dbReference>
<feature type="compositionally biased region" description="Basic and acidic residues" evidence="8">
    <location>
        <begin position="320"/>
        <end position="363"/>
    </location>
</feature>
<proteinExistence type="predicted"/>
<keyword evidence="7 9" id="KW-0472">Membrane</keyword>
<keyword evidence="3 9" id="KW-0812">Transmembrane</keyword>
<evidence type="ECO:0000256" key="8">
    <source>
        <dbReference type="SAM" id="MobiDB-lite"/>
    </source>
</evidence>
<dbReference type="GO" id="GO:0005789">
    <property type="term" value="C:endoplasmic reticulum membrane"/>
    <property type="evidence" value="ECO:0007669"/>
    <property type="project" value="UniProtKB-SubCell"/>
</dbReference>
<comment type="caution">
    <text evidence="10">The sequence shown here is derived from an EMBL/GenBank/DDBJ whole genome shotgun (WGS) entry which is preliminary data.</text>
</comment>
<gene>
    <name evidence="10" type="ORF">Ocin01_00967</name>
</gene>
<feature type="compositionally biased region" description="Basic and acidic residues" evidence="8">
    <location>
        <begin position="291"/>
        <end position="313"/>
    </location>
</feature>
<dbReference type="OMA" id="IALQLEM"/>
<protein>
    <recommendedName>
        <fullName evidence="2">Seipin</fullName>
    </recommendedName>
</protein>
<dbReference type="Proteomes" id="UP000094527">
    <property type="component" value="Unassembled WGS sequence"/>
</dbReference>
<feature type="transmembrane region" description="Helical" evidence="9">
    <location>
        <begin position="30"/>
        <end position="56"/>
    </location>
</feature>
<name>A0A1D2NKC8_ORCCI</name>
<keyword evidence="11" id="KW-1185">Reference proteome</keyword>
<dbReference type="InterPro" id="IPR009617">
    <property type="entry name" value="Seipin"/>
</dbReference>
<keyword evidence="6" id="KW-0443">Lipid metabolism</keyword>
<keyword evidence="4" id="KW-0256">Endoplasmic reticulum</keyword>
<comment type="subcellular location">
    <subcellularLocation>
        <location evidence="1">Endoplasmic reticulum membrane</location>
        <topology evidence="1">Multi-pass membrane protein</topology>
    </subcellularLocation>
</comment>
<dbReference type="PANTHER" id="PTHR21212">
    <property type="entry name" value="BERNARDINELLI-SEIP CONGENITAL LIPODYSTROPHY 2 HOMOLOG BSCL2 PROTEIN"/>
    <property type="match status" value="1"/>
</dbReference>
<dbReference type="GO" id="GO:0140042">
    <property type="term" value="P:lipid droplet formation"/>
    <property type="evidence" value="ECO:0007669"/>
    <property type="project" value="UniProtKB-ARBA"/>
</dbReference>
<evidence type="ECO:0000256" key="2">
    <source>
        <dbReference type="ARBA" id="ARBA00022064"/>
    </source>
</evidence>
<evidence type="ECO:0000256" key="7">
    <source>
        <dbReference type="ARBA" id="ARBA00023136"/>
    </source>
</evidence>
<evidence type="ECO:0000313" key="10">
    <source>
        <dbReference type="EMBL" id="ODN05679.1"/>
    </source>
</evidence>
<sequence>MPGQLIGRLLGLPAYRDKTTALVLTAQQTIYRAIIVLLTVTAILWMAVFLYVAFYYSYMPAISHTRPVHLQFESCGRDLGLCTFPTANVTLTRRQQLLMVGQPYRILVELDMPESKRNQDLGMFMVCASLKDGEKVTIDKSCRSAMLHYKSPLLHYIMTTSLAPFLLSGSAEEKQLISVELFHGFEEDPLRPVTEATIEIQSQHIEVYSVRLRIHAHFTGLRYFMFHWPVLSGFVGITTNLFFLSVIAILSWYKFFTPKQVVVHVGYDSSAARTLEERRALAKERLMRERSKLVQQKSEQKVVEEPASTKEGLEEPPATCEKESPTPPVKETEKVKEEESRRTSEEYEVIEKEEKAKTVKEADETQIVEVEDEEAFSELDPDNGSTTTGEGSKGGDNEETEEDKENVPATSEEGESSEVRQRKTVAKSDEGTSHKPESDC</sequence>
<evidence type="ECO:0000256" key="9">
    <source>
        <dbReference type="SAM" id="Phobius"/>
    </source>
</evidence>
<evidence type="ECO:0000256" key="1">
    <source>
        <dbReference type="ARBA" id="ARBA00004477"/>
    </source>
</evidence>
<keyword evidence="5 9" id="KW-1133">Transmembrane helix</keyword>
<evidence type="ECO:0000256" key="5">
    <source>
        <dbReference type="ARBA" id="ARBA00022989"/>
    </source>
</evidence>
<organism evidence="10 11">
    <name type="scientific">Orchesella cincta</name>
    <name type="common">Springtail</name>
    <name type="synonym">Podura cincta</name>
    <dbReference type="NCBI Taxonomy" id="48709"/>
    <lineage>
        <taxon>Eukaryota</taxon>
        <taxon>Metazoa</taxon>
        <taxon>Ecdysozoa</taxon>
        <taxon>Arthropoda</taxon>
        <taxon>Hexapoda</taxon>
        <taxon>Collembola</taxon>
        <taxon>Entomobryomorpha</taxon>
        <taxon>Entomobryoidea</taxon>
        <taxon>Orchesellidae</taxon>
        <taxon>Orchesellinae</taxon>
        <taxon>Orchesella</taxon>
    </lineage>
</organism>
<dbReference type="OrthoDB" id="3990054at2759"/>
<reference evidence="10 11" key="1">
    <citation type="journal article" date="2016" name="Genome Biol. Evol.">
        <title>Gene Family Evolution Reflects Adaptation to Soil Environmental Stressors in the Genome of the Collembolan Orchesella cincta.</title>
        <authorList>
            <person name="Faddeeva-Vakhrusheva A."/>
            <person name="Derks M.F."/>
            <person name="Anvar S.Y."/>
            <person name="Agamennone V."/>
            <person name="Suring W."/>
            <person name="Smit S."/>
            <person name="van Straalen N.M."/>
            <person name="Roelofs D."/>
        </authorList>
    </citation>
    <scope>NUCLEOTIDE SEQUENCE [LARGE SCALE GENOMIC DNA]</scope>
    <source>
        <tissue evidence="10">Mixed pool</tissue>
    </source>
</reference>
<evidence type="ECO:0000256" key="3">
    <source>
        <dbReference type="ARBA" id="ARBA00022692"/>
    </source>
</evidence>
<dbReference type="GO" id="GO:0006629">
    <property type="term" value="P:lipid metabolic process"/>
    <property type="evidence" value="ECO:0007669"/>
    <property type="project" value="UniProtKB-KW"/>
</dbReference>
<dbReference type="AlphaFoldDB" id="A0A1D2NKC8"/>
<feature type="compositionally biased region" description="Basic and acidic residues" evidence="8">
    <location>
        <begin position="417"/>
        <end position="440"/>
    </location>
</feature>
<dbReference type="EMBL" id="LJIJ01000018">
    <property type="protein sequence ID" value="ODN05679.1"/>
    <property type="molecule type" value="Genomic_DNA"/>
</dbReference>
<accession>A0A1D2NKC8</accession>
<evidence type="ECO:0000256" key="4">
    <source>
        <dbReference type="ARBA" id="ARBA00022824"/>
    </source>
</evidence>
<dbReference type="PANTHER" id="PTHR21212:SF0">
    <property type="entry name" value="SEIPIN"/>
    <property type="match status" value="1"/>
</dbReference>
<evidence type="ECO:0000256" key="6">
    <source>
        <dbReference type="ARBA" id="ARBA00023098"/>
    </source>
</evidence>
<evidence type="ECO:0000313" key="11">
    <source>
        <dbReference type="Proteomes" id="UP000094527"/>
    </source>
</evidence>
<dbReference type="CDD" id="cd23995">
    <property type="entry name" value="Seipin_BSCL2_like"/>
    <property type="match status" value="1"/>
</dbReference>